<organism evidence="2 3">
    <name type="scientific">Natronolimnobius baerhuensis</name>
    <dbReference type="NCBI Taxonomy" id="253108"/>
    <lineage>
        <taxon>Archaea</taxon>
        <taxon>Methanobacteriati</taxon>
        <taxon>Methanobacteriota</taxon>
        <taxon>Stenosarchaea group</taxon>
        <taxon>Halobacteria</taxon>
        <taxon>Halobacteriales</taxon>
        <taxon>Natrialbaceae</taxon>
        <taxon>Natronolimnobius</taxon>
    </lineage>
</organism>
<evidence type="ECO:0000259" key="1">
    <source>
        <dbReference type="Pfam" id="PF26490"/>
    </source>
</evidence>
<accession>A0A202E3R0</accession>
<comment type="caution">
    <text evidence="2">The sequence shown here is derived from an EMBL/GenBank/DDBJ whole genome shotgun (WGS) entry which is preliminary data.</text>
</comment>
<protein>
    <recommendedName>
        <fullName evidence="1">DUF8159 domain-containing protein</fullName>
    </recommendedName>
</protein>
<dbReference type="Pfam" id="PF26490">
    <property type="entry name" value="DUF8159"/>
    <property type="match status" value="1"/>
</dbReference>
<dbReference type="InterPro" id="IPR058473">
    <property type="entry name" value="DUF8159"/>
</dbReference>
<feature type="domain" description="DUF8159" evidence="1">
    <location>
        <begin position="79"/>
        <end position="162"/>
    </location>
</feature>
<name>A0A202E3R0_9EURY</name>
<evidence type="ECO:0000313" key="2">
    <source>
        <dbReference type="EMBL" id="OVE82925.1"/>
    </source>
</evidence>
<gene>
    <name evidence="2" type="ORF">B2G88_18200</name>
</gene>
<dbReference type="EMBL" id="MWPH01000005">
    <property type="protein sequence ID" value="OVE82925.1"/>
    <property type="molecule type" value="Genomic_DNA"/>
</dbReference>
<dbReference type="PROSITE" id="PS51257">
    <property type="entry name" value="PROKAR_LIPOPROTEIN"/>
    <property type="match status" value="1"/>
</dbReference>
<dbReference type="Proteomes" id="UP000196084">
    <property type="component" value="Unassembled WGS sequence"/>
</dbReference>
<evidence type="ECO:0000313" key="3">
    <source>
        <dbReference type="Proteomes" id="UP000196084"/>
    </source>
</evidence>
<dbReference type="AlphaFoldDB" id="A0A202E3R0"/>
<sequence>MIWMRRREVLSGLTGLALLGGCMSDGDENNSEVQDKSDNLEVDKDWATETAHEMFPEFLDEETPFPIYDYEVDDQNIGLLTVGTEAVDATDDLLISEASHVAGFYSGFYAGDDYEYDSPDILVVKIIIYEDPIGFYGIEHGWAESYQDGEITEEQFLNLILDNEGEYGSDYFNS</sequence>
<keyword evidence="3" id="KW-1185">Reference proteome</keyword>
<reference evidence="2 3" key="1">
    <citation type="submission" date="2017-02" db="EMBL/GenBank/DDBJ databases">
        <title>Natronthermophilus aegyptiacus gen. nov.,sp. nov., an aerobic, extremely halophilic alkalithermophilic archaeon isolated from the athalassohaline Wadi An Natrun, Egypt.</title>
        <authorList>
            <person name="Zhao B."/>
        </authorList>
    </citation>
    <scope>NUCLEOTIDE SEQUENCE [LARGE SCALE GENOMIC DNA]</scope>
    <source>
        <strain evidence="2 3">CGMCC 1.3597</strain>
    </source>
</reference>
<proteinExistence type="predicted"/>